<evidence type="ECO:0000256" key="1">
    <source>
        <dbReference type="SAM" id="MobiDB-lite"/>
    </source>
</evidence>
<feature type="region of interest" description="Disordered" evidence="1">
    <location>
        <begin position="232"/>
        <end position="255"/>
    </location>
</feature>
<dbReference type="Pfam" id="PF04245">
    <property type="entry name" value="NA37"/>
    <property type="match status" value="1"/>
</dbReference>
<gene>
    <name evidence="2" type="ORF">WKV53_16675</name>
</gene>
<evidence type="ECO:0000313" key="3">
    <source>
        <dbReference type="Proteomes" id="UP001371305"/>
    </source>
</evidence>
<keyword evidence="3" id="KW-1185">Reference proteome</keyword>
<comment type="caution">
    <text evidence="2">The sequence shown here is derived from an EMBL/GenBank/DDBJ whole genome shotgun (WGS) entry which is preliminary data.</text>
</comment>
<dbReference type="EMBL" id="JBBUKT010000006">
    <property type="protein sequence ID" value="MEK7952149.1"/>
    <property type="molecule type" value="Genomic_DNA"/>
</dbReference>
<organism evidence="2 3">
    <name type="scientific">Luteolibacter soli</name>
    <dbReference type="NCBI Taxonomy" id="3135280"/>
    <lineage>
        <taxon>Bacteria</taxon>
        <taxon>Pseudomonadati</taxon>
        <taxon>Verrucomicrobiota</taxon>
        <taxon>Verrucomicrobiia</taxon>
        <taxon>Verrucomicrobiales</taxon>
        <taxon>Verrucomicrobiaceae</taxon>
        <taxon>Luteolibacter</taxon>
    </lineage>
</organism>
<dbReference type="Proteomes" id="UP001371305">
    <property type="component" value="Unassembled WGS sequence"/>
</dbReference>
<proteinExistence type="predicted"/>
<feature type="compositionally biased region" description="Basic and acidic residues" evidence="1">
    <location>
        <begin position="232"/>
        <end position="241"/>
    </location>
</feature>
<sequence length="375" mass="42250">MSAKIRFTSASATKLVLAKIGHPQREEPLQTSKQVYPIDEADRSTLTAIFLKPFKSLSGYRFHHHSSLDQHELNSCAKAIFQDPEKLLEKGCEIATRLYTKSNHPNIKSGDLCIAWVDDLEVDGNPVTGLCILKSESVVPFLSISTRDGDLQLHTEHGINPEKIDKGCLILNHHPNKGFLVLTFDRTGSDSRFWVRDFLGLVAVTDSPFLTNKFTDMAVAFAKQEEKAKKEAKKEAVKESGSEADSSAIDDTPPWEATTAANDALAYFEGKEQFSLQEFEEEVLRTPEAVEKFREHKAKVEEEQGQRFDDKFEISKKDVTKAKKRIGTVLKLDTGVEIHVKPTFVDQSEPVMERGFDEEKGKKFIKVFFNEEVGR</sequence>
<protein>
    <submittedName>
        <fullName evidence="2">Nucleoid-associated protein</fullName>
    </submittedName>
</protein>
<dbReference type="InterPro" id="IPR007358">
    <property type="entry name" value="Nucleoid_associated_NdpA"/>
</dbReference>
<dbReference type="RefSeq" id="WP_341405907.1">
    <property type="nucleotide sequence ID" value="NZ_JBBUKT010000006.1"/>
</dbReference>
<accession>A0ABU9AWM3</accession>
<name>A0ABU9AWM3_9BACT</name>
<reference evidence="2 3" key="1">
    <citation type="submission" date="2024-04" db="EMBL/GenBank/DDBJ databases">
        <title>Luteolibacter sp. isolated from soil.</title>
        <authorList>
            <person name="An J."/>
        </authorList>
    </citation>
    <scope>NUCLEOTIDE SEQUENCE [LARGE SCALE GENOMIC DNA]</scope>
    <source>
        <strain evidence="2 3">Y139</strain>
    </source>
</reference>
<evidence type="ECO:0000313" key="2">
    <source>
        <dbReference type="EMBL" id="MEK7952149.1"/>
    </source>
</evidence>